<dbReference type="GO" id="GO:0005524">
    <property type="term" value="F:ATP binding"/>
    <property type="evidence" value="ECO:0007669"/>
    <property type="project" value="UniProtKB-KW"/>
</dbReference>
<gene>
    <name evidence="2" type="ORF">JR347_17505</name>
</gene>
<keyword evidence="2" id="KW-0067">ATP-binding</keyword>
<name>A0A974WHJ3_9BACT</name>
<dbReference type="KEGG" id="fuv:JR347_17505"/>
<dbReference type="Pfam" id="PF04326">
    <property type="entry name" value="SLFN_AlbA_2"/>
    <property type="match status" value="1"/>
</dbReference>
<dbReference type="EMBL" id="CP070608">
    <property type="protein sequence ID" value="QSE97357.1"/>
    <property type="molecule type" value="Genomic_DNA"/>
</dbReference>
<protein>
    <submittedName>
        <fullName evidence="2">ATP-binding protein</fullName>
    </submittedName>
</protein>
<keyword evidence="2" id="KW-0547">Nucleotide-binding</keyword>
<evidence type="ECO:0000313" key="2">
    <source>
        <dbReference type="EMBL" id="QSE97357.1"/>
    </source>
</evidence>
<dbReference type="PANTHER" id="PTHR30595:SF6">
    <property type="entry name" value="SCHLAFEN ALBA-2 DOMAIN-CONTAINING PROTEIN"/>
    <property type="match status" value="1"/>
</dbReference>
<dbReference type="RefSeq" id="WP_205721868.1">
    <property type="nucleotide sequence ID" value="NZ_CP070608.1"/>
</dbReference>
<dbReference type="Gene3D" id="3.30.950.30">
    <property type="entry name" value="Schlafen, AAA domain"/>
    <property type="match status" value="1"/>
</dbReference>
<feature type="domain" description="Schlafen AlbA-2" evidence="1">
    <location>
        <begin position="14"/>
        <end position="132"/>
    </location>
</feature>
<sequence>MTYRDLRKLVAQGESEFLEFKRKVAHPEKIVRELVAFANTNGGQLLIGVSDNGDIPGVKFPEDEIYALNKSIEELCKPAFEYNIEEIELSEKATAIVYHIPQSKRRPHAVKEDIQSKWGQVYVRHEDKSVKASREMREIIKRKRKNKDIRFNYGEKEQKLMAYLEEQKSITLEEFKELAGLNNYMASRTLVLLVLANVLAIRPTEKGDIYTLKNIS</sequence>
<evidence type="ECO:0000259" key="1">
    <source>
        <dbReference type="Pfam" id="PF04326"/>
    </source>
</evidence>
<organism evidence="2 3">
    <name type="scientific">Fulvivirga lutea</name>
    <dbReference type="NCBI Taxonomy" id="2810512"/>
    <lineage>
        <taxon>Bacteria</taxon>
        <taxon>Pseudomonadati</taxon>
        <taxon>Bacteroidota</taxon>
        <taxon>Cytophagia</taxon>
        <taxon>Cytophagales</taxon>
        <taxon>Fulvivirgaceae</taxon>
        <taxon>Fulvivirga</taxon>
    </lineage>
</organism>
<proteinExistence type="predicted"/>
<reference evidence="2" key="1">
    <citation type="submission" date="2021-02" db="EMBL/GenBank/DDBJ databases">
        <title>Fulvivirga sp. S481 isolated from sea water.</title>
        <authorList>
            <person name="Bae S.S."/>
            <person name="Baek K."/>
        </authorList>
    </citation>
    <scope>NUCLEOTIDE SEQUENCE</scope>
    <source>
        <strain evidence="2">S481</strain>
    </source>
</reference>
<accession>A0A974WHJ3</accession>
<dbReference type="AlphaFoldDB" id="A0A974WHJ3"/>
<evidence type="ECO:0000313" key="3">
    <source>
        <dbReference type="Proteomes" id="UP000662783"/>
    </source>
</evidence>
<dbReference type="InterPro" id="IPR038461">
    <property type="entry name" value="Schlafen_AlbA_2_dom_sf"/>
</dbReference>
<dbReference type="PANTHER" id="PTHR30595">
    <property type="entry name" value="GLPR-RELATED TRANSCRIPTIONAL REPRESSOR"/>
    <property type="match status" value="1"/>
</dbReference>
<dbReference type="InterPro" id="IPR007421">
    <property type="entry name" value="Schlafen_AlbA_2_dom"/>
</dbReference>
<dbReference type="Proteomes" id="UP000662783">
    <property type="component" value="Chromosome"/>
</dbReference>
<keyword evidence="3" id="KW-1185">Reference proteome</keyword>